<sequence>MRVARREVLAVAGAQSPGRSIEGDYMRTTKSAHSARRYDETQQHDTAAPPDGPDVAPELTGPVAEDEMYEGLRVKCPECRQAIAVFTHEEKLPRHGLCASPWDPFGLTVCQGSGIPVREATPWDSETRERAVSELLTLPEGLDWRTQPFSHAGRPDHRPVRAAAE</sequence>
<keyword evidence="3" id="KW-1185">Reference proteome</keyword>
<name>A0ABS3WXE9_9ACTN</name>
<dbReference type="EMBL" id="JAFFZN010000019">
    <property type="protein sequence ID" value="MBO8187819.1"/>
    <property type="molecule type" value="Genomic_DNA"/>
</dbReference>
<feature type="region of interest" description="Disordered" evidence="1">
    <location>
        <begin position="28"/>
        <end position="60"/>
    </location>
</feature>
<comment type="caution">
    <text evidence="2">The sequence shown here is derived from an EMBL/GenBank/DDBJ whole genome shotgun (WGS) entry which is preliminary data.</text>
</comment>
<dbReference type="Proteomes" id="UP001518976">
    <property type="component" value="Unassembled WGS sequence"/>
</dbReference>
<feature type="compositionally biased region" description="Basic and acidic residues" evidence="1">
    <location>
        <begin position="153"/>
        <end position="165"/>
    </location>
</feature>
<evidence type="ECO:0000256" key="1">
    <source>
        <dbReference type="SAM" id="MobiDB-lite"/>
    </source>
</evidence>
<organism evidence="2 3">
    <name type="scientific">Streptomyces spirodelae</name>
    <dbReference type="NCBI Taxonomy" id="2812904"/>
    <lineage>
        <taxon>Bacteria</taxon>
        <taxon>Bacillati</taxon>
        <taxon>Actinomycetota</taxon>
        <taxon>Actinomycetes</taxon>
        <taxon>Kitasatosporales</taxon>
        <taxon>Streptomycetaceae</taxon>
        <taxon>Streptomyces</taxon>
    </lineage>
</organism>
<protein>
    <submittedName>
        <fullName evidence="2">Uncharacterized protein</fullName>
    </submittedName>
</protein>
<proteinExistence type="predicted"/>
<evidence type="ECO:0000313" key="3">
    <source>
        <dbReference type="Proteomes" id="UP001518976"/>
    </source>
</evidence>
<feature type="region of interest" description="Disordered" evidence="1">
    <location>
        <begin position="143"/>
        <end position="165"/>
    </location>
</feature>
<evidence type="ECO:0000313" key="2">
    <source>
        <dbReference type="EMBL" id="MBO8187819.1"/>
    </source>
</evidence>
<reference evidence="2 3" key="1">
    <citation type="submission" date="2021-02" db="EMBL/GenBank/DDBJ databases">
        <title>Streptomyces spirodelae sp. nov., isolated from duckweed.</title>
        <authorList>
            <person name="Saimee Y."/>
            <person name="Duangmal K."/>
        </authorList>
    </citation>
    <scope>NUCLEOTIDE SEQUENCE [LARGE SCALE GENOMIC DNA]</scope>
    <source>
        <strain evidence="2 3">DW4-2</strain>
    </source>
</reference>
<gene>
    <name evidence="2" type="ORF">JW592_20470</name>
</gene>
<accession>A0ABS3WXE9</accession>